<name>A0A8S8XHW7_9PROT</name>
<reference evidence="2" key="1">
    <citation type="submission" date="2021-02" db="EMBL/GenBank/DDBJ databases">
        <title>Genome sequence of Rhodospirillales sp. strain TMPK1 isolated from soil.</title>
        <authorList>
            <person name="Nakai R."/>
            <person name="Kusada H."/>
            <person name="Tamaki H."/>
        </authorList>
    </citation>
    <scope>NUCLEOTIDE SEQUENCE</scope>
    <source>
        <strain evidence="2">TMPK1</strain>
    </source>
</reference>
<dbReference type="RefSeq" id="WP_420245028.1">
    <property type="nucleotide sequence ID" value="NZ_BOPV01000001.1"/>
</dbReference>
<dbReference type="Gene3D" id="3.30.1460.30">
    <property type="entry name" value="YgaC/TfoX-N like chaperone"/>
    <property type="match status" value="1"/>
</dbReference>
<dbReference type="AlphaFoldDB" id="A0A8S8XHW7"/>
<organism evidence="2 3">
    <name type="scientific">Roseiterribacter gracilis</name>
    <dbReference type="NCBI Taxonomy" id="2812848"/>
    <lineage>
        <taxon>Bacteria</taxon>
        <taxon>Pseudomonadati</taxon>
        <taxon>Pseudomonadota</taxon>
        <taxon>Alphaproteobacteria</taxon>
        <taxon>Rhodospirillales</taxon>
        <taxon>Roseiterribacteraceae</taxon>
        <taxon>Roseiterribacter</taxon>
    </lineage>
</organism>
<dbReference type="InterPro" id="IPR007076">
    <property type="entry name" value="TfoX_N"/>
</dbReference>
<gene>
    <name evidence="2" type="ORF">TMPK1_37560</name>
</gene>
<dbReference type="Pfam" id="PF04993">
    <property type="entry name" value="TfoX_N"/>
    <property type="match status" value="1"/>
</dbReference>
<comment type="caution">
    <text evidence="2">The sequence shown here is derived from an EMBL/GenBank/DDBJ whole genome shotgun (WGS) entry which is preliminary data.</text>
</comment>
<feature type="domain" description="TfoX N-terminal" evidence="1">
    <location>
        <begin position="22"/>
        <end position="105"/>
    </location>
</feature>
<sequence length="122" mass="13205">MPKRSPNELQKILDRAAGPGVPLTAKPMFGGIGYYADGRIFAIIWDGGIALKLLGDDFAAFGAAGGKPVQFMPDRPASKSYIRAPDKMLDAAEQFADWTGRAVRTALDAPPKPPKPTRRPRR</sequence>
<dbReference type="SUPFAM" id="SSF159894">
    <property type="entry name" value="YgaC/TfoX-N like"/>
    <property type="match status" value="1"/>
</dbReference>
<keyword evidence="3" id="KW-1185">Reference proteome</keyword>
<protein>
    <recommendedName>
        <fullName evidence="1">TfoX N-terminal domain-containing protein</fullName>
    </recommendedName>
</protein>
<evidence type="ECO:0000313" key="3">
    <source>
        <dbReference type="Proteomes" id="UP000681075"/>
    </source>
</evidence>
<evidence type="ECO:0000259" key="1">
    <source>
        <dbReference type="Pfam" id="PF04993"/>
    </source>
</evidence>
<dbReference type="Proteomes" id="UP000681075">
    <property type="component" value="Unassembled WGS sequence"/>
</dbReference>
<proteinExistence type="predicted"/>
<evidence type="ECO:0000313" key="2">
    <source>
        <dbReference type="EMBL" id="GIL41519.1"/>
    </source>
</evidence>
<accession>A0A8S8XHW7</accession>
<dbReference type="EMBL" id="BOPV01000001">
    <property type="protein sequence ID" value="GIL41519.1"/>
    <property type="molecule type" value="Genomic_DNA"/>
</dbReference>